<keyword evidence="1" id="KW-0472">Membrane</keyword>
<name>A0A8H5GET9_9AGAR</name>
<gene>
    <name evidence="2" type="ORF">D9756_000952</name>
</gene>
<dbReference type="AlphaFoldDB" id="A0A8H5GET9"/>
<dbReference type="Proteomes" id="UP000559027">
    <property type="component" value="Unassembled WGS sequence"/>
</dbReference>
<dbReference type="EMBL" id="JAACJO010000001">
    <property type="protein sequence ID" value="KAF5363558.1"/>
    <property type="molecule type" value="Genomic_DNA"/>
</dbReference>
<evidence type="ECO:0000313" key="3">
    <source>
        <dbReference type="Proteomes" id="UP000559027"/>
    </source>
</evidence>
<feature type="transmembrane region" description="Helical" evidence="1">
    <location>
        <begin position="121"/>
        <end position="142"/>
    </location>
</feature>
<keyword evidence="1" id="KW-1133">Transmembrane helix</keyword>
<dbReference type="PANTHER" id="PTHR40465:SF1">
    <property type="entry name" value="DUF6534 DOMAIN-CONTAINING PROTEIN"/>
    <property type="match status" value="1"/>
</dbReference>
<reference evidence="2 3" key="1">
    <citation type="journal article" date="2020" name="ISME J.">
        <title>Uncovering the hidden diversity of litter-decomposition mechanisms in mushroom-forming fungi.</title>
        <authorList>
            <person name="Floudas D."/>
            <person name="Bentzer J."/>
            <person name="Ahren D."/>
            <person name="Johansson T."/>
            <person name="Persson P."/>
            <person name="Tunlid A."/>
        </authorList>
    </citation>
    <scope>NUCLEOTIDE SEQUENCE [LARGE SCALE GENOMIC DNA]</scope>
    <source>
        <strain evidence="2 3">CBS 146.42</strain>
    </source>
</reference>
<keyword evidence="3" id="KW-1185">Reference proteome</keyword>
<dbReference type="PANTHER" id="PTHR40465">
    <property type="entry name" value="CHROMOSOME 1, WHOLE GENOME SHOTGUN SEQUENCE"/>
    <property type="match status" value="1"/>
</dbReference>
<evidence type="ECO:0000256" key="1">
    <source>
        <dbReference type="SAM" id="Phobius"/>
    </source>
</evidence>
<proteinExistence type="predicted"/>
<feature type="transmembrane region" description="Helical" evidence="1">
    <location>
        <begin position="44"/>
        <end position="68"/>
    </location>
</feature>
<dbReference type="OrthoDB" id="3053835at2759"/>
<feature type="transmembrane region" description="Helical" evidence="1">
    <location>
        <begin position="80"/>
        <end position="101"/>
    </location>
</feature>
<keyword evidence="1" id="KW-0812">Transmembrane</keyword>
<comment type="caution">
    <text evidence="2">The sequence shown here is derived from an EMBL/GenBank/DDBJ whole genome shotgun (WGS) entry which is preliminary data.</text>
</comment>
<evidence type="ECO:0000313" key="2">
    <source>
        <dbReference type="EMBL" id="KAF5363558.1"/>
    </source>
</evidence>
<organism evidence="2 3">
    <name type="scientific">Leucocoprinus leucothites</name>
    <dbReference type="NCBI Taxonomy" id="201217"/>
    <lineage>
        <taxon>Eukaryota</taxon>
        <taxon>Fungi</taxon>
        <taxon>Dikarya</taxon>
        <taxon>Basidiomycota</taxon>
        <taxon>Agaricomycotina</taxon>
        <taxon>Agaricomycetes</taxon>
        <taxon>Agaricomycetidae</taxon>
        <taxon>Agaricales</taxon>
        <taxon>Agaricineae</taxon>
        <taxon>Agaricaceae</taxon>
        <taxon>Leucocoprinus</taxon>
    </lineage>
</organism>
<feature type="transmembrane region" description="Helical" evidence="1">
    <location>
        <begin position="149"/>
        <end position="169"/>
    </location>
</feature>
<protein>
    <submittedName>
        <fullName evidence="2">Uncharacterized protein</fullName>
    </submittedName>
</protein>
<sequence>MVEILERSVSDSDYVSKNLDLMPKCKIDTLELRAAYLKSIRPAIFGYCFDVLLYGFLTVQVYLYYLAFPNDKKVTKGSVYLVYAIGSIQTAFALRDFYELFCGVPGGLVQLEDLPGLHKFGFMWLTIPVSSALVAVTVQLFYAQRIWIILYSTRSVAVLVVIVSGRTSLPSAI</sequence>
<accession>A0A8H5GET9</accession>